<evidence type="ECO:0000256" key="10">
    <source>
        <dbReference type="SAM" id="MobiDB-lite"/>
    </source>
</evidence>
<comment type="similarity">
    <text evidence="8 9">Belongs to the TonB-dependent receptor family.</text>
</comment>
<keyword evidence="2 8" id="KW-0813">Transport</keyword>
<keyword evidence="14" id="KW-0675">Receptor</keyword>
<dbReference type="RefSeq" id="WP_228346182.1">
    <property type="nucleotide sequence ID" value="NZ_CP046056.1"/>
</dbReference>
<protein>
    <submittedName>
        <fullName evidence="14">TonB-dependent receptor</fullName>
    </submittedName>
</protein>
<evidence type="ECO:0000259" key="12">
    <source>
        <dbReference type="Pfam" id="PF00593"/>
    </source>
</evidence>
<dbReference type="Gene3D" id="2.40.170.20">
    <property type="entry name" value="TonB-dependent receptor, beta-barrel domain"/>
    <property type="match status" value="1"/>
</dbReference>
<dbReference type="Gene3D" id="2.170.130.10">
    <property type="entry name" value="TonB-dependent receptor, plug domain"/>
    <property type="match status" value="1"/>
</dbReference>
<name>A0A9X7UX53_9GAMM</name>
<dbReference type="Proteomes" id="UP000596074">
    <property type="component" value="Chromosome"/>
</dbReference>
<proteinExistence type="inferred from homology"/>
<evidence type="ECO:0000256" key="9">
    <source>
        <dbReference type="RuleBase" id="RU003357"/>
    </source>
</evidence>
<dbReference type="KEGG" id="vcw:GJQ55_03730"/>
<evidence type="ECO:0000256" key="2">
    <source>
        <dbReference type="ARBA" id="ARBA00022448"/>
    </source>
</evidence>
<dbReference type="GO" id="GO:0009279">
    <property type="term" value="C:cell outer membrane"/>
    <property type="evidence" value="ECO:0007669"/>
    <property type="project" value="UniProtKB-SubCell"/>
</dbReference>
<feature type="domain" description="TonB-dependent receptor-like beta-barrel" evidence="12">
    <location>
        <begin position="241"/>
        <end position="691"/>
    </location>
</feature>
<dbReference type="PANTHER" id="PTHR30069:SF40">
    <property type="entry name" value="TONB-DEPENDENT RECEPTOR NMB0964-RELATED"/>
    <property type="match status" value="1"/>
</dbReference>
<evidence type="ECO:0000256" key="5">
    <source>
        <dbReference type="ARBA" id="ARBA00023077"/>
    </source>
</evidence>
<gene>
    <name evidence="14" type="ORF">GJQ55_03730</name>
</gene>
<sequence>MFQPFQSGYRRNALFLAICATTSSAQVAAHTTELDTLVISSASQGSVYDVAQPVTVLDKNAIDNNSGTSLGTLLESTPGIANSSFGPGVGRPVIRGMSGSRVKILQNGSDTGDTSAMSSDHSPMSEASAAEQIEVIYGPATLLYGGGAIGGVVNVIDRRIHEQPGDGISGEVGVKSSSVDSGYSTDAVLDLSKGNWTLHLDGFKRDSDNYRSGKNGRVPAGNNSGRIANSNTEGKGGAVALSWADGVNGFVGGSISTLEYDYGVPSLDDDQYRVVPKQIRYDLKGAWRPAADSAFHWMEEWRTELSYTDYEHDETEPGEVVGLFQQETWELQSRIRHRAIGQWQGTFGIQLEKQDLGLCHSHGGCDDIASFGSTGWDGLEGANFSTDVNGTYQFAHSTPMPLTTTEQAGVFLVEQRDWTHGTIELGARIDHINISTDPDPIEFTGTHDYRHQSSYYDDKEFTPVSLSAAGTWVLSEQQRLGLSLARVQRAPEVYELYWNGDHHATSSFQLDNPDLDVETAWTIDLNWLYQGDRNKLQAAVYHYRFDDYIYNEIKEIEHNYGRPCGNTGDPFHCDDVYRYEQSDARFTGAEFNWQHNLTNTWHVDIGGDVVKAERTNGEDLPRTPPASMLLALNWEHNGWDLRAEGRAIFTQNDTAPNETRTSDFMLLNAYAAYNMPIGGSELIWHLAVQNLTDEYAVNHVSYLKQAAPLPGRNLQAGVRWRF</sequence>
<evidence type="ECO:0000256" key="7">
    <source>
        <dbReference type="ARBA" id="ARBA00023237"/>
    </source>
</evidence>
<feature type="domain" description="TonB-dependent receptor plug" evidence="13">
    <location>
        <begin position="47"/>
        <end position="152"/>
    </location>
</feature>
<feature type="region of interest" description="Disordered" evidence="10">
    <location>
        <begin position="209"/>
        <end position="231"/>
    </location>
</feature>
<evidence type="ECO:0000256" key="11">
    <source>
        <dbReference type="SAM" id="SignalP"/>
    </source>
</evidence>
<dbReference type="InterPro" id="IPR039426">
    <property type="entry name" value="TonB-dep_rcpt-like"/>
</dbReference>
<feature type="compositionally biased region" description="Polar residues" evidence="10">
    <location>
        <begin position="221"/>
        <end position="231"/>
    </location>
</feature>
<evidence type="ECO:0000256" key="1">
    <source>
        <dbReference type="ARBA" id="ARBA00004571"/>
    </source>
</evidence>
<dbReference type="SUPFAM" id="SSF56935">
    <property type="entry name" value="Porins"/>
    <property type="match status" value="1"/>
</dbReference>
<evidence type="ECO:0000256" key="8">
    <source>
        <dbReference type="PROSITE-ProRule" id="PRU01360"/>
    </source>
</evidence>
<dbReference type="InterPro" id="IPR000531">
    <property type="entry name" value="Beta-barrel_TonB"/>
</dbReference>
<organism evidence="14 15">
    <name type="scientific">Venatoribacter cucullus</name>
    <dbReference type="NCBI Taxonomy" id="2661630"/>
    <lineage>
        <taxon>Bacteria</taxon>
        <taxon>Pseudomonadati</taxon>
        <taxon>Pseudomonadota</taxon>
        <taxon>Gammaproteobacteria</taxon>
        <taxon>Oceanospirillales</taxon>
        <taxon>Oceanospirillaceae</taxon>
        <taxon>Venatoribacter</taxon>
    </lineage>
</organism>
<dbReference type="GO" id="GO:0015344">
    <property type="term" value="F:siderophore uptake transmembrane transporter activity"/>
    <property type="evidence" value="ECO:0007669"/>
    <property type="project" value="TreeGrafter"/>
</dbReference>
<keyword evidence="5 9" id="KW-0798">TonB box</keyword>
<keyword evidence="4 8" id="KW-0812">Transmembrane</keyword>
<dbReference type="EMBL" id="CP046056">
    <property type="protein sequence ID" value="QQD23650.1"/>
    <property type="molecule type" value="Genomic_DNA"/>
</dbReference>
<keyword evidence="6 8" id="KW-0472">Membrane</keyword>
<dbReference type="GO" id="GO:0044718">
    <property type="term" value="P:siderophore transmembrane transport"/>
    <property type="evidence" value="ECO:0007669"/>
    <property type="project" value="TreeGrafter"/>
</dbReference>
<comment type="subcellular location">
    <subcellularLocation>
        <location evidence="1 8">Cell outer membrane</location>
        <topology evidence="1 8">Multi-pass membrane protein</topology>
    </subcellularLocation>
</comment>
<evidence type="ECO:0000256" key="6">
    <source>
        <dbReference type="ARBA" id="ARBA00023136"/>
    </source>
</evidence>
<evidence type="ECO:0000313" key="15">
    <source>
        <dbReference type="Proteomes" id="UP000596074"/>
    </source>
</evidence>
<keyword evidence="3 8" id="KW-1134">Transmembrane beta strand</keyword>
<dbReference type="AlphaFoldDB" id="A0A9X7UX53"/>
<evidence type="ECO:0000256" key="3">
    <source>
        <dbReference type="ARBA" id="ARBA00022452"/>
    </source>
</evidence>
<keyword evidence="11" id="KW-0732">Signal</keyword>
<dbReference type="InterPro" id="IPR012910">
    <property type="entry name" value="Plug_dom"/>
</dbReference>
<dbReference type="PROSITE" id="PS52016">
    <property type="entry name" value="TONB_DEPENDENT_REC_3"/>
    <property type="match status" value="1"/>
</dbReference>
<keyword evidence="7 8" id="KW-0998">Cell outer membrane</keyword>
<dbReference type="InterPro" id="IPR036942">
    <property type="entry name" value="Beta-barrel_TonB_sf"/>
</dbReference>
<dbReference type="InterPro" id="IPR037066">
    <property type="entry name" value="Plug_dom_sf"/>
</dbReference>
<evidence type="ECO:0000313" key="14">
    <source>
        <dbReference type="EMBL" id="QQD23650.1"/>
    </source>
</evidence>
<evidence type="ECO:0000259" key="13">
    <source>
        <dbReference type="Pfam" id="PF07715"/>
    </source>
</evidence>
<dbReference type="Pfam" id="PF07715">
    <property type="entry name" value="Plug"/>
    <property type="match status" value="1"/>
</dbReference>
<feature type="signal peptide" evidence="11">
    <location>
        <begin position="1"/>
        <end position="25"/>
    </location>
</feature>
<keyword evidence="15" id="KW-1185">Reference proteome</keyword>
<reference evidence="14 15" key="1">
    <citation type="submission" date="2019-11" db="EMBL/GenBank/DDBJ databases">
        <title>Venatorbacter sp. nov. a predator of Campylobacter and other Gram-negative bacteria.</title>
        <authorList>
            <person name="Saeedi A."/>
            <person name="Cummings N.J."/>
            <person name="Connerton I.F."/>
            <person name="Connerton P.L."/>
        </authorList>
    </citation>
    <scope>NUCLEOTIDE SEQUENCE [LARGE SCALE GENOMIC DNA]</scope>
    <source>
        <strain evidence="14">XL5</strain>
    </source>
</reference>
<dbReference type="PANTHER" id="PTHR30069">
    <property type="entry name" value="TONB-DEPENDENT OUTER MEMBRANE RECEPTOR"/>
    <property type="match status" value="1"/>
</dbReference>
<accession>A0A9X7UX53</accession>
<evidence type="ECO:0000256" key="4">
    <source>
        <dbReference type="ARBA" id="ARBA00022692"/>
    </source>
</evidence>
<feature type="chain" id="PRO_5040800063" evidence="11">
    <location>
        <begin position="26"/>
        <end position="722"/>
    </location>
</feature>
<dbReference type="Pfam" id="PF00593">
    <property type="entry name" value="TonB_dep_Rec_b-barrel"/>
    <property type="match status" value="1"/>
</dbReference>